<dbReference type="HOGENOM" id="CLU_097027_0_0_1"/>
<gene>
    <name evidence="2" type="ORF">PHLGIDRAFT_151979</name>
</gene>
<organism evidence="2 3">
    <name type="scientific">Phlebiopsis gigantea (strain 11061_1 CR5-6)</name>
    <name type="common">White-rot fungus</name>
    <name type="synonym">Peniophora gigantea</name>
    <dbReference type="NCBI Taxonomy" id="745531"/>
    <lineage>
        <taxon>Eukaryota</taxon>
        <taxon>Fungi</taxon>
        <taxon>Dikarya</taxon>
        <taxon>Basidiomycota</taxon>
        <taxon>Agaricomycotina</taxon>
        <taxon>Agaricomycetes</taxon>
        <taxon>Polyporales</taxon>
        <taxon>Phanerochaetaceae</taxon>
        <taxon>Phlebiopsis</taxon>
    </lineage>
</organism>
<keyword evidence="1" id="KW-0539">Nucleus</keyword>
<accession>A0A0C3NKA0</accession>
<dbReference type="GO" id="GO:0003700">
    <property type="term" value="F:DNA-binding transcription factor activity"/>
    <property type="evidence" value="ECO:0007669"/>
    <property type="project" value="InterPro"/>
</dbReference>
<proteinExistence type="predicted"/>
<keyword evidence="3" id="KW-1185">Reference proteome</keyword>
<evidence type="ECO:0008006" key="4">
    <source>
        <dbReference type="Google" id="ProtNLM"/>
    </source>
</evidence>
<dbReference type="Proteomes" id="UP000053257">
    <property type="component" value="Unassembled WGS sequence"/>
</dbReference>
<dbReference type="AlphaFoldDB" id="A0A0C3NKA0"/>
<dbReference type="PANTHER" id="PTHR46910">
    <property type="entry name" value="TRANSCRIPTION FACTOR PDR1"/>
    <property type="match status" value="1"/>
</dbReference>
<dbReference type="OrthoDB" id="2750010at2759"/>
<dbReference type="InterPro" id="IPR050987">
    <property type="entry name" value="AtrR-like"/>
</dbReference>
<name>A0A0C3NKA0_PHLG1</name>
<evidence type="ECO:0000313" key="2">
    <source>
        <dbReference type="EMBL" id="KIP05404.1"/>
    </source>
</evidence>
<protein>
    <recommendedName>
        <fullName evidence="4">Transcription factor domain-containing protein</fullName>
    </recommendedName>
</protein>
<dbReference type="STRING" id="745531.A0A0C3NKA0"/>
<dbReference type="PANTHER" id="PTHR46910:SF38">
    <property type="entry name" value="ZN(2)-C6 FUNGAL-TYPE DOMAIN-CONTAINING PROTEIN"/>
    <property type="match status" value="1"/>
</dbReference>
<evidence type="ECO:0000313" key="3">
    <source>
        <dbReference type="Proteomes" id="UP000053257"/>
    </source>
</evidence>
<sequence>MDRGMCSLLGRPCTFHDEDIDIDYPLECDDEYWEPEDPLMAFKQPPGKPSTVAFFNCTLRLNKIHAYALRSIYSLKRSKLTTQPEKVQELVSDIDSRLNSFIDSIPDHLKWDPHQPNLMFASQSAILHSWYYSTQIVVHRPFIPTPRRPSPLTFPSLAICTNAARSCIHVLDRQFQRIGEALFHHWHQVRPRLSAAPVQ</sequence>
<dbReference type="CDD" id="cd12148">
    <property type="entry name" value="fungal_TF_MHR"/>
    <property type="match status" value="1"/>
</dbReference>
<reference evidence="2 3" key="1">
    <citation type="journal article" date="2014" name="PLoS Genet.">
        <title>Analysis of the Phlebiopsis gigantea genome, transcriptome and secretome provides insight into its pioneer colonization strategies of wood.</title>
        <authorList>
            <person name="Hori C."/>
            <person name="Ishida T."/>
            <person name="Igarashi K."/>
            <person name="Samejima M."/>
            <person name="Suzuki H."/>
            <person name="Master E."/>
            <person name="Ferreira P."/>
            <person name="Ruiz-Duenas F.J."/>
            <person name="Held B."/>
            <person name="Canessa P."/>
            <person name="Larrondo L.F."/>
            <person name="Schmoll M."/>
            <person name="Druzhinina I.S."/>
            <person name="Kubicek C.P."/>
            <person name="Gaskell J.A."/>
            <person name="Kersten P."/>
            <person name="St John F."/>
            <person name="Glasner J."/>
            <person name="Sabat G."/>
            <person name="Splinter BonDurant S."/>
            <person name="Syed K."/>
            <person name="Yadav J."/>
            <person name="Mgbeahuruike A.C."/>
            <person name="Kovalchuk A."/>
            <person name="Asiegbu F.O."/>
            <person name="Lackner G."/>
            <person name="Hoffmeister D."/>
            <person name="Rencoret J."/>
            <person name="Gutierrez A."/>
            <person name="Sun H."/>
            <person name="Lindquist E."/>
            <person name="Barry K."/>
            <person name="Riley R."/>
            <person name="Grigoriev I.V."/>
            <person name="Henrissat B."/>
            <person name="Kues U."/>
            <person name="Berka R.M."/>
            <person name="Martinez A.T."/>
            <person name="Covert S.F."/>
            <person name="Blanchette R.A."/>
            <person name="Cullen D."/>
        </authorList>
    </citation>
    <scope>NUCLEOTIDE SEQUENCE [LARGE SCALE GENOMIC DNA]</scope>
    <source>
        <strain evidence="2 3">11061_1 CR5-6</strain>
    </source>
</reference>
<evidence type="ECO:0000256" key="1">
    <source>
        <dbReference type="ARBA" id="ARBA00023242"/>
    </source>
</evidence>
<dbReference type="EMBL" id="KN840544">
    <property type="protein sequence ID" value="KIP05404.1"/>
    <property type="molecule type" value="Genomic_DNA"/>
</dbReference>